<name>A0A395J0S1_9HELO</name>
<dbReference type="AlphaFoldDB" id="A0A395J0S1"/>
<organism evidence="1 2">
    <name type="scientific">Monilinia fructigena</name>
    <dbReference type="NCBI Taxonomy" id="38457"/>
    <lineage>
        <taxon>Eukaryota</taxon>
        <taxon>Fungi</taxon>
        <taxon>Dikarya</taxon>
        <taxon>Ascomycota</taxon>
        <taxon>Pezizomycotina</taxon>
        <taxon>Leotiomycetes</taxon>
        <taxon>Helotiales</taxon>
        <taxon>Sclerotiniaceae</taxon>
        <taxon>Monilinia</taxon>
    </lineage>
</organism>
<dbReference type="InterPro" id="IPR052973">
    <property type="entry name" value="Fungal_sec-metab_reg_TF"/>
</dbReference>
<evidence type="ECO:0000313" key="2">
    <source>
        <dbReference type="Proteomes" id="UP000249056"/>
    </source>
</evidence>
<evidence type="ECO:0000313" key="1">
    <source>
        <dbReference type="EMBL" id="RAL65991.1"/>
    </source>
</evidence>
<dbReference type="Proteomes" id="UP000249056">
    <property type="component" value="Unassembled WGS sequence"/>
</dbReference>
<dbReference type="PANTHER" id="PTHR35392">
    <property type="entry name" value="ZN(II)2CYS6 TRANSCRIPTION FACTOR (EUROFUNG)-RELATED-RELATED"/>
    <property type="match status" value="1"/>
</dbReference>
<proteinExistence type="predicted"/>
<dbReference type="PANTHER" id="PTHR35392:SF1">
    <property type="entry name" value="ZN(II)2CYS6 TRANSCRIPTION FACTOR (EUROFUNG)"/>
    <property type="match status" value="1"/>
</dbReference>
<sequence length="228" mass="25031">MNISIQETRIWMRKSGSYQESATTQPGFPDDFGLPGQNFGFADEHFADVSLDLGATTFDNLMNDFPSEQNGGDVSPDWIELVKIVDQHDNLDTEMLDVDTCQLKDSALIIRVDSFQSMPSENSQSQEIDIVVSILLPKRSYVSNTPSSYQEGVFSSTPGLSSVPTNYGSSLGEWVHLDSVTRAKANAVKAIGACWRCKFLRKPCDAQTCCSRCMGKHSGVMQVLGAIN</sequence>
<dbReference type="OrthoDB" id="3524154at2759"/>
<gene>
    <name evidence="1" type="ORF">DID88_005652</name>
</gene>
<protein>
    <submittedName>
        <fullName evidence="1">Uncharacterized protein</fullName>
    </submittedName>
</protein>
<comment type="caution">
    <text evidence="1">The sequence shown here is derived from an EMBL/GenBank/DDBJ whole genome shotgun (WGS) entry which is preliminary data.</text>
</comment>
<reference evidence="1 2" key="1">
    <citation type="submission" date="2018-06" db="EMBL/GenBank/DDBJ databases">
        <title>Genome Sequence of the Brown Rot Fungal Pathogen Monilinia fructigena.</title>
        <authorList>
            <person name="Landi L."/>
            <person name="De Miccolis Angelini R.M."/>
            <person name="Pollastro S."/>
            <person name="Abate D."/>
            <person name="Faretra F."/>
            <person name="Romanazzi G."/>
        </authorList>
    </citation>
    <scope>NUCLEOTIDE SEQUENCE [LARGE SCALE GENOMIC DNA]</scope>
    <source>
        <strain evidence="1 2">Mfrg269</strain>
    </source>
</reference>
<dbReference type="EMBL" id="QKRW01000008">
    <property type="protein sequence ID" value="RAL65991.1"/>
    <property type="molecule type" value="Genomic_DNA"/>
</dbReference>
<accession>A0A395J0S1</accession>
<keyword evidence="2" id="KW-1185">Reference proteome</keyword>